<gene>
    <name evidence="1" type="ORF">JI741_25845</name>
</gene>
<dbReference type="Proteomes" id="UP000613030">
    <property type="component" value="Unassembled WGS sequence"/>
</dbReference>
<evidence type="ECO:0000313" key="1">
    <source>
        <dbReference type="EMBL" id="MBL0744682.1"/>
    </source>
</evidence>
<organism evidence="1 2">
    <name type="scientific">Chryseolinea lacunae</name>
    <dbReference type="NCBI Taxonomy" id="2801331"/>
    <lineage>
        <taxon>Bacteria</taxon>
        <taxon>Pseudomonadati</taxon>
        <taxon>Bacteroidota</taxon>
        <taxon>Cytophagia</taxon>
        <taxon>Cytophagales</taxon>
        <taxon>Fulvivirgaceae</taxon>
        <taxon>Chryseolinea</taxon>
    </lineage>
</organism>
<name>A0ABS1L176_9BACT</name>
<dbReference type="PROSITE" id="PS51257">
    <property type="entry name" value="PROKAR_LIPOPROTEIN"/>
    <property type="match status" value="1"/>
</dbReference>
<dbReference type="RefSeq" id="WP_202014477.1">
    <property type="nucleotide sequence ID" value="NZ_JAERRB010000012.1"/>
</dbReference>
<accession>A0ABS1L176</accession>
<comment type="caution">
    <text evidence="1">The sequence shown here is derived from an EMBL/GenBank/DDBJ whole genome shotgun (WGS) entry which is preliminary data.</text>
</comment>
<protein>
    <submittedName>
        <fullName evidence="1">Uncharacterized protein</fullName>
    </submittedName>
</protein>
<reference evidence="1 2" key="1">
    <citation type="submission" date="2021-01" db="EMBL/GenBank/DDBJ databases">
        <title>Chryseolinea sp. Jin1 Genome sequencing and assembly.</title>
        <authorList>
            <person name="Kim I."/>
        </authorList>
    </citation>
    <scope>NUCLEOTIDE SEQUENCE [LARGE SCALE GENOMIC DNA]</scope>
    <source>
        <strain evidence="1 2">Jin1</strain>
    </source>
</reference>
<dbReference type="EMBL" id="JAERRB010000012">
    <property type="protein sequence ID" value="MBL0744682.1"/>
    <property type="molecule type" value="Genomic_DNA"/>
</dbReference>
<evidence type="ECO:0000313" key="2">
    <source>
        <dbReference type="Proteomes" id="UP000613030"/>
    </source>
</evidence>
<keyword evidence="2" id="KW-1185">Reference proteome</keyword>
<proteinExistence type="predicted"/>
<sequence>MEIVMKKTPWAYCLCLVLFLSGCTFISTPIERNDVYAQCAKGDTISFELFKKTQSIKKTDKWYLIWLDLYKDGGDQYAPHLLVCDHNLVLKGATGVYPEIIKVKGDTLFCITSEEYIAEKNKSVKPYRDDLPKEIVLSLKEREKTWNGYQRNPSAVVDSIQLLQNSVSAKFYLKTSDSIYFPGRKQYFEDIVYYSKAFKKVKILEFPVSSLHFDRSEKYIYVIDDNDVQFEMHTLDNKVFEKVILNIWQAIKK</sequence>